<reference evidence="3" key="1">
    <citation type="journal article" date="2021" name="Open Biol.">
        <title>Shared evolutionary footprints suggest mitochondrial oxidative damage underlies multiple complex I losses in fungi.</title>
        <authorList>
            <person name="Schikora-Tamarit M.A."/>
            <person name="Marcet-Houben M."/>
            <person name="Nosek J."/>
            <person name="Gabaldon T."/>
        </authorList>
    </citation>
    <scope>NUCLEOTIDE SEQUENCE</scope>
    <source>
        <strain evidence="3">CBS2887</strain>
    </source>
</reference>
<feature type="region of interest" description="Disordered" evidence="1">
    <location>
        <begin position="502"/>
        <end position="568"/>
    </location>
</feature>
<name>A0A9P8QCL3_WICPI</name>
<feature type="compositionally biased region" description="Basic residues" evidence="1">
    <location>
        <begin position="544"/>
        <end position="563"/>
    </location>
</feature>
<feature type="compositionally biased region" description="Pro residues" evidence="1">
    <location>
        <begin position="233"/>
        <end position="250"/>
    </location>
</feature>
<evidence type="ECO:0000313" key="4">
    <source>
        <dbReference type="Proteomes" id="UP000774326"/>
    </source>
</evidence>
<evidence type="ECO:0000256" key="2">
    <source>
        <dbReference type="SAM" id="SignalP"/>
    </source>
</evidence>
<gene>
    <name evidence="3" type="ORF">WICPIJ_002001</name>
</gene>
<sequence length="948" mass="103918">MKTKSIYSVAVLALLTRYSSSSVLNQEAVATEEQAAHEEDNSVFSFEALNDPANAVEPPQEPTSETATPTAIAIATTPGFTAVQVETSTPSSLSSNGDSNDILSFLESIGEPSDALNTKIDLGTRTPDIEHDLAKSVSKDHESISRKEIESITPRPLAVKENVLSVIPNGKDTTATSESTTSTAAIDTVVAKSAEPKLESVPEVSAQGLEETIRKHIEKFMQLKELKNDVKQPNPPAAPAPAPAPAPARAPVPAQIPTVVPIQDPLPVPAPEPAQSSELDPFNGSSDNEIGHEALKKVQDDLNREIQETLADGFEHLNLDKLKNTLKSIISYEDAQKSILSSPEKANLNSQRLLQPPVLAQNNQPVHPAPLPAPSQVVREPAPAPQIIQGPHHFPAVAPQTAPAQEPAPIIPIQGVPQAAFDQLQTPQLPAQQAQLAPYIRPAPIPSTGSLDDMPVTQGASVQTPAESVNQPVAVKAEFLPLQLNDTDQLVSLASLDEYEPTYADEEEDDEDSEGAEQEILRQAIKKKKKMKKAGSKAGIARPSKGRKRARKGKKSQQRRKKGKPSELAILEELKLDQQDVDVDGLDDFEKLQDNCSEEEEEEYSGLFDSQGLNDKGFKKLKKSQYQLERLKNIPEDALRVIFADDKRQAVDNVVYSPFLKKIAYEVTNADEDGIDELEEGSEAASQGILSDMISDKESARRRRRPNKQAVDEDSEAEAVPRPRSRHATVENPQRSGLKLSEMHRVPDILDNDGSEPDAYEKLGDKKVTFVFDKNKKRVGAKKYKGQDISQEFYEPERVIFGKLSIHDEVEDPELRIPSRGVFASDSKSSKQFSQREREKERERERERLFKAGGNSTERAEVVLVDSASASASGSRGASKMKDEDLQKYKKNPSLLFTETENKPARNKVIEFFDFTRSAALGQKEMLRSYSVVLVTVVLLGTLLPIVG</sequence>
<keyword evidence="2" id="KW-0732">Signal</keyword>
<keyword evidence="4" id="KW-1185">Reference proteome</keyword>
<feature type="compositionally biased region" description="Basic residues" evidence="1">
    <location>
        <begin position="524"/>
        <end position="535"/>
    </location>
</feature>
<feature type="chain" id="PRO_5040189518" evidence="2">
    <location>
        <begin position="22"/>
        <end position="948"/>
    </location>
</feature>
<organism evidence="3 4">
    <name type="scientific">Wickerhamomyces pijperi</name>
    <name type="common">Yeast</name>
    <name type="synonym">Pichia pijperi</name>
    <dbReference type="NCBI Taxonomy" id="599730"/>
    <lineage>
        <taxon>Eukaryota</taxon>
        <taxon>Fungi</taxon>
        <taxon>Dikarya</taxon>
        <taxon>Ascomycota</taxon>
        <taxon>Saccharomycotina</taxon>
        <taxon>Saccharomycetes</taxon>
        <taxon>Phaffomycetales</taxon>
        <taxon>Wickerhamomycetaceae</taxon>
        <taxon>Wickerhamomyces</taxon>
    </lineage>
</organism>
<dbReference type="EMBL" id="JAEUBG010001040">
    <property type="protein sequence ID" value="KAH3687029.1"/>
    <property type="molecule type" value="Genomic_DNA"/>
</dbReference>
<proteinExistence type="predicted"/>
<evidence type="ECO:0000256" key="1">
    <source>
        <dbReference type="SAM" id="MobiDB-lite"/>
    </source>
</evidence>
<protein>
    <submittedName>
        <fullName evidence="3">Uncharacterized protein</fullName>
    </submittedName>
</protein>
<comment type="caution">
    <text evidence="3">The sequence shown here is derived from an EMBL/GenBank/DDBJ whole genome shotgun (WGS) entry which is preliminary data.</text>
</comment>
<feature type="compositionally biased region" description="Polar residues" evidence="1">
    <location>
        <begin position="274"/>
        <end position="288"/>
    </location>
</feature>
<feature type="region of interest" description="Disordered" evidence="1">
    <location>
        <begin position="817"/>
        <end position="852"/>
    </location>
</feature>
<dbReference type="Proteomes" id="UP000774326">
    <property type="component" value="Unassembled WGS sequence"/>
</dbReference>
<reference evidence="3" key="2">
    <citation type="submission" date="2021-01" db="EMBL/GenBank/DDBJ databases">
        <authorList>
            <person name="Schikora-Tamarit M.A."/>
        </authorList>
    </citation>
    <scope>NUCLEOTIDE SEQUENCE</scope>
    <source>
        <strain evidence="3">CBS2887</strain>
    </source>
</reference>
<feature type="compositionally biased region" description="Basic and acidic residues" evidence="1">
    <location>
        <begin position="834"/>
        <end position="850"/>
    </location>
</feature>
<dbReference type="AlphaFoldDB" id="A0A9P8QCL3"/>
<accession>A0A9P8QCL3</accession>
<feature type="region of interest" description="Disordered" evidence="1">
    <location>
        <begin position="680"/>
        <end position="760"/>
    </location>
</feature>
<feature type="region of interest" description="Disordered" evidence="1">
    <location>
        <begin position="229"/>
        <end position="294"/>
    </location>
</feature>
<feature type="signal peptide" evidence="2">
    <location>
        <begin position="1"/>
        <end position="21"/>
    </location>
</feature>
<feature type="compositionally biased region" description="Acidic residues" evidence="1">
    <location>
        <begin position="502"/>
        <end position="517"/>
    </location>
</feature>
<evidence type="ECO:0000313" key="3">
    <source>
        <dbReference type="EMBL" id="KAH3687029.1"/>
    </source>
</evidence>